<dbReference type="EMBL" id="CP036278">
    <property type="protein sequence ID" value="QDU59064.1"/>
    <property type="molecule type" value="Genomic_DNA"/>
</dbReference>
<dbReference type="KEGG" id="amuc:Pan181_53050"/>
<dbReference type="AlphaFoldDB" id="A0A518AWG3"/>
<reference evidence="1 2" key="1">
    <citation type="submission" date="2019-02" db="EMBL/GenBank/DDBJ databases">
        <title>Deep-cultivation of Planctomycetes and their phenomic and genomic characterization uncovers novel biology.</title>
        <authorList>
            <person name="Wiegand S."/>
            <person name="Jogler M."/>
            <person name="Boedeker C."/>
            <person name="Pinto D."/>
            <person name="Vollmers J."/>
            <person name="Rivas-Marin E."/>
            <person name="Kohn T."/>
            <person name="Peeters S.H."/>
            <person name="Heuer A."/>
            <person name="Rast P."/>
            <person name="Oberbeckmann S."/>
            <person name="Bunk B."/>
            <person name="Jeske O."/>
            <person name="Meyerdierks A."/>
            <person name="Storesund J.E."/>
            <person name="Kallscheuer N."/>
            <person name="Luecker S."/>
            <person name="Lage O.M."/>
            <person name="Pohl T."/>
            <person name="Merkel B.J."/>
            <person name="Hornburger P."/>
            <person name="Mueller R.-W."/>
            <person name="Bruemmer F."/>
            <person name="Labrenz M."/>
            <person name="Spormann A.M."/>
            <person name="Op den Camp H."/>
            <person name="Overmann J."/>
            <person name="Amann R."/>
            <person name="Jetten M.S.M."/>
            <person name="Mascher T."/>
            <person name="Medema M.H."/>
            <person name="Devos D.P."/>
            <person name="Kaster A.-K."/>
            <person name="Ovreas L."/>
            <person name="Rohde M."/>
            <person name="Galperin M.Y."/>
            <person name="Jogler C."/>
        </authorList>
    </citation>
    <scope>NUCLEOTIDE SEQUENCE [LARGE SCALE GENOMIC DNA]</scope>
    <source>
        <strain evidence="1 2">Pan181</strain>
    </source>
</reference>
<evidence type="ECO:0000313" key="1">
    <source>
        <dbReference type="EMBL" id="QDU59064.1"/>
    </source>
</evidence>
<protein>
    <submittedName>
        <fullName evidence="1">Uncharacterized protein</fullName>
    </submittedName>
</protein>
<dbReference type="Proteomes" id="UP000315750">
    <property type="component" value="Chromosome"/>
</dbReference>
<organism evidence="1 2">
    <name type="scientific">Aeoliella mucimassa</name>
    <dbReference type="NCBI Taxonomy" id="2527972"/>
    <lineage>
        <taxon>Bacteria</taxon>
        <taxon>Pseudomonadati</taxon>
        <taxon>Planctomycetota</taxon>
        <taxon>Planctomycetia</taxon>
        <taxon>Pirellulales</taxon>
        <taxon>Lacipirellulaceae</taxon>
        <taxon>Aeoliella</taxon>
    </lineage>
</organism>
<dbReference type="OrthoDB" id="287248at2"/>
<accession>A0A518AWG3</accession>
<dbReference type="RefSeq" id="WP_145251714.1">
    <property type="nucleotide sequence ID" value="NZ_CP036278.1"/>
</dbReference>
<gene>
    <name evidence="1" type="ORF">Pan181_53050</name>
</gene>
<proteinExistence type="predicted"/>
<sequence>MKQSGQCPKCGSNHVIEDAKAIDHYDYGVQQEMQVGVDRNPNAWIFKAQAKSAVSAWLCAECGYVEFYADDPNTLAKAVQEAKDR</sequence>
<name>A0A518AWG3_9BACT</name>
<keyword evidence="2" id="KW-1185">Reference proteome</keyword>
<evidence type="ECO:0000313" key="2">
    <source>
        <dbReference type="Proteomes" id="UP000315750"/>
    </source>
</evidence>